<organism evidence="1 2">
    <name type="scientific">Cystobacter ferrugineus</name>
    <dbReference type="NCBI Taxonomy" id="83449"/>
    <lineage>
        <taxon>Bacteria</taxon>
        <taxon>Pseudomonadati</taxon>
        <taxon>Myxococcota</taxon>
        <taxon>Myxococcia</taxon>
        <taxon>Myxococcales</taxon>
        <taxon>Cystobacterineae</taxon>
        <taxon>Archangiaceae</taxon>
        <taxon>Cystobacter</taxon>
    </lineage>
</organism>
<name>A0A1L9BK09_9BACT</name>
<evidence type="ECO:0000313" key="1">
    <source>
        <dbReference type="EMBL" id="OJH42545.1"/>
    </source>
</evidence>
<dbReference type="PROSITE" id="PS51257">
    <property type="entry name" value="PROKAR_LIPOPROTEIN"/>
    <property type="match status" value="1"/>
</dbReference>
<proteinExistence type="predicted"/>
<protein>
    <recommendedName>
        <fullName evidence="3">Lipoprotein</fullName>
    </recommendedName>
</protein>
<dbReference type="AlphaFoldDB" id="A0A1L9BK09"/>
<dbReference type="Gene3D" id="2.60.20.10">
    <property type="entry name" value="Crystallins"/>
    <property type="match status" value="1"/>
</dbReference>
<reference evidence="2" key="1">
    <citation type="submission" date="2016-11" db="EMBL/GenBank/DDBJ databases">
        <authorList>
            <person name="Shukria A."/>
            <person name="Stevens D.C."/>
        </authorList>
    </citation>
    <scope>NUCLEOTIDE SEQUENCE [LARGE SCALE GENOMIC DNA]</scope>
    <source>
        <strain evidence="2">Cbfe23</strain>
    </source>
</reference>
<gene>
    <name evidence="1" type="ORF">BON30_04970</name>
</gene>
<evidence type="ECO:0008006" key="3">
    <source>
        <dbReference type="Google" id="ProtNLM"/>
    </source>
</evidence>
<comment type="caution">
    <text evidence="1">The sequence shown here is derived from an EMBL/GenBank/DDBJ whole genome shotgun (WGS) entry which is preliminary data.</text>
</comment>
<dbReference type="Proteomes" id="UP000182229">
    <property type="component" value="Unassembled WGS sequence"/>
</dbReference>
<dbReference type="EMBL" id="MPIN01000001">
    <property type="protein sequence ID" value="OJH42545.1"/>
    <property type="molecule type" value="Genomic_DNA"/>
</dbReference>
<reference evidence="1 2" key="2">
    <citation type="submission" date="2016-12" db="EMBL/GenBank/DDBJ databases">
        <title>Draft Genome Sequence of Cystobacter ferrugineus Strain Cbfe23.</title>
        <authorList>
            <person name="Akbar S."/>
            <person name="Dowd S.E."/>
            <person name="Stevens D.C."/>
        </authorList>
    </citation>
    <scope>NUCLEOTIDE SEQUENCE [LARGE SCALE GENOMIC DNA]</scope>
    <source>
        <strain evidence="1 2">Cbfe23</strain>
    </source>
</reference>
<evidence type="ECO:0000313" key="2">
    <source>
        <dbReference type="Proteomes" id="UP000182229"/>
    </source>
</evidence>
<sequence length="204" mass="21847">MRSLLLKEMLAGLALVLGGCGGLEVAEEPNPNIGDAAPAQEQYCVVEAVAVEPGEEPPSELPPAKLDCFVSFAEAITFATNGLVQLPPDATPDEFTPEPPSAPDVTPTQHVIAIEYEHRGCRGRTLIITSRTTCAQGDIGRPSLSPAWNDVISSARTYEGCRNSYHYEHVNYRGAVVNANCGTSACCNIGDAMNDRTSSIRWTR</sequence>
<dbReference type="SUPFAM" id="SSF49695">
    <property type="entry name" value="gamma-Crystallin-like"/>
    <property type="match status" value="1"/>
</dbReference>
<dbReference type="InterPro" id="IPR011024">
    <property type="entry name" value="G_crystallin-like"/>
</dbReference>
<accession>A0A1L9BK09</accession>
<keyword evidence="2" id="KW-1185">Reference proteome</keyword>